<accession>A0ABR1QPI1</accession>
<name>A0ABR1QPI1_9PEZI</name>
<organism evidence="1 2">
    <name type="scientific">Apiospora aurea</name>
    <dbReference type="NCBI Taxonomy" id="335848"/>
    <lineage>
        <taxon>Eukaryota</taxon>
        <taxon>Fungi</taxon>
        <taxon>Dikarya</taxon>
        <taxon>Ascomycota</taxon>
        <taxon>Pezizomycotina</taxon>
        <taxon>Sordariomycetes</taxon>
        <taxon>Xylariomycetidae</taxon>
        <taxon>Amphisphaeriales</taxon>
        <taxon>Apiosporaceae</taxon>
        <taxon>Apiospora</taxon>
    </lineage>
</organism>
<sequence length="112" mass="11773">MQLAGLGVYDRPIGPSPVPTTRAAYALDAAVADEVVDVQVLVVVVGAVAPDGEPLFPGRRAADLELLLVGDGPAALADAAEGFGWAHDGGWGFFLCASFEWYCFEWVKRAPV</sequence>
<comment type="caution">
    <text evidence="1">The sequence shown here is derived from an EMBL/GenBank/DDBJ whole genome shotgun (WGS) entry which is preliminary data.</text>
</comment>
<reference evidence="1 2" key="1">
    <citation type="submission" date="2023-01" db="EMBL/GenBank/DDBJ databases">
        <title>Analysis of 21 Apiospora genomes using comparative genomics revels a genus with tremendous synthesis potential of carbohydrate active enzymes and secondary metabolites.</title>
        <authorList>
            <person name="Sorensen T."/>
        </authorList>
    </citation>
    <scope>NUCLEOTIDE SEQUENCE [LARGE SCALE GENOMIC DNA]</scope>
    <source>
        <strain evidence="1 2">CBS 24483</strain>
    </source>
</reference>
<dbReference type="GeneID" id="92071960"/>
<protein>
    <submittedName>
        <fullName evidence="1">Uncharacterized protein</fullName>
    </submittedName>
</protein>
<dbReference type="EMBL" id="JAQQWE010000002">
    <property type="protein sequence ID" value="KAK7961851.1"/>
    <property type="molecule type" value="Genomic_DNA"/>
</dbReference>
<keyword evidence="2" id="KW-1185">Reference proteome</keyword>
<gene>
    <name evidence="1" type="ORF">PG986_002676</name>
</gene>
<evidence type="ECO:0000313" key="2">
    <source>
        <dbReference type="Proteomes" id="UP001391051"/>
    </source>
</evidence>
<dbReference type="RefSeq" id="XP_066703962.1">
    <property type="nucleotide sequence ID" value="XM_066838898.1"/>
</dbReference>
<evidence type="ECO:0000313" key="1">
    <source>
        <dbReference type="EMBL" id="KAK7961851.1"/>
    </source>
</evidence>
<proteinExistence type="predicted"/>
<dbReference type="Proteomes" id="UP001391051">
    <property type="component" value="Unassembled WGS sequence"/>
</dbReference>